<comment type="similarity">
    <text evidence="2 7">Belongs to the major facilitator superfamily. Sugar transporter (TC 2.A.1.1) family.</text>
</comment>
<feature type="transmembrane region" description="Helical" evidence="8">
    <location>
        <begin position="442"/>
        <end position="460"/>
    </location>
</feature>
<feature type="transmembrane region" description="Helical" evidence="8">
    <location>
        <begin position="336"/>
        <end position="359"/>
    </location>
</feature>
<feature type="transmembrane region" description="Helical" evidence="8">
    <location>
        <begin position="155"/>
        <end position="175"/>
    </location>
</feature>
<name>A0ABP0BX81_9PEZI</name>
<gene>
    <name evidence="10" type="ORF">SBRCBS47491_005392</name>
</gene>
<organism evidence="10 11">
    <name type="scientific">Sporothrix bragantina</name>
    <dbReference type="NCBI Taxonomy" id="671064"/>
    <lineage>
        <taxon>Eukaryota</taxon>
        <taxon>Fungi</taxon>
        <taxon>Dikarya</taxon>
        <taxon>Ascomycota</taxon>
        <taxon>Pezizomycotina</taxon>
        <taxon>Sordariomycetes</taxon>
        <taxon>Sordariomycetidae</taxon>
        <taxon>Ophiostomatales</taxon>
        <taxon>Ophiostomataceae</taxon>
        <taxon>Sporothrix</taxon>
    </lineage>
</organism>
<dbReference type="PANTHER" id="PTHR48022">
    <property type="entry name" value="PLASTIDIC GLUCOSE TRANSPORTER 4"/>
    <property type="match status" value="1"/>
</dbReference>
<protein>
    <recommendedName>
        <fullName evidence="9">Major facilitator superfamily (MFS) profile domain-containing protein</fullName>
    </recommendedName>
</protein>
<dbReference type="EMBL" id="CAWUHC010000046">
    <property type="protein sequence ID" value="CAK7223981.1"/>
    <property type="molecule type" value="Genomic_DNA"/>
</dbReference>
<keyword evidence="4 8" id="KW-0812">Transmembrane</keyword>
<evidence type="ECO:0000313" key="10">
    <source>
        <dbReference type="EMBL" id="CAK7223981.1"/>
    </source>
</evidence>
<dbReference type="PANTHER" id="PTHR48022:SF77">
    <property type="entry name" value="MAJOR FACILITATOR SUPERFAMILY (MFS) PROFILE DOMAIN-CONTAINING PROTEIN"/>
    <property type="match status" value="1"/>
</dbReference>
<dbReference type="InterPro" id="IPR003663">
    <property type="entry name" value="Sugar/inositol_transpt"/>
</dbReference>
<feature type="transmembrane region" description="Helical" evidence="8">
    <location>
        <begin position="12"/>
        <end position="31"/>
    </location>
</feature>
<sequence>MAVSSEESILTQWRAIVICLIAAMGAFQFGYDTSYFSGILVMDAFVEHYGTMDAATGVKVVTSSRQSLVTSIINVGEFVGAMSAFWVGQKIGLRGGLLLACIVVVIGTTLQVSDTALGLLIAGRLVLGYAVGLISNFVPLYLADCAPARVRGAIVFMYQFNIGIGLILGVCVDYATKERTDTGAFRIPMAVQYIFPIVLSSGLLLFCPESPRWLAANNRIEECEKALQRLKGPEADVQKDMETIVHTLHQESLAGEGSSWVGILRSSVELRKAYLGCALQALQQGTGINFITGYGPYFFTVIGIENPFIIQVTLYVVGIPVMWVSQYGIEKLGRRISLMLSGLPMAAALMIMAGVGLNLQEANPSLSASRTVVAMVFLYMIFFSVGWGPTVWVVCSEIATGRNRNKLMTLYTSVNWFFTWLVSFVFPYLFNADAANLQTKVGFIYGSLTVAAVAWVFFLLPEPAGRSLEEIDYLFESRVPARKFATTKVNLPNADDSQLPKSTVLADVEHKN</sequence>
<feature type="transmembrane region" description="Helical" evidence="8">
    <location>
        <begin position="119"/>
        <end position="143"/>
    </location>
</feature>
<accession>A0ABP0BX81</accession>
<dbReference type="Proteomes" id="UP001642406">
    <property type="component" value="Unassembled WGS sequence"/>
</dbReference>
<dbReference type="NCBIfam" id="TIGR00879">
    <property type="entry name" value="SP"/>
    <property type="match status" value="1"/>
</dbReference>
<dbReference type="InterPro" id="IPR050360">
    <property type="entry name" value="MFS_Sugar_Transporters"/>
</dbReference>
<evidence type="ECO:0000313" key="11">
    <source>
        <dbReference type="Proteomes" id="UP001642406"/>
    </source>
</evidence>
<dbReference type="InterPro" id="IPR036259">
    <property type="entry name" value="MFS_trans_sf"/>
</dbReference>
<evidence type="ECO:0000256" key="3">
    <source>
        <dbReference type="ARBA" id="ARBA00022448"/>
    </source>
</evidence>
<evidence type="ECO:0000256" key="6">
    <source>
        <dbReference type="ARBA" id="ARBA00023136"/>
    </source>
</evidence>
<evidence type="ECO:0000256" key="5">
    <source>
        <dbReference type="ARBA" id="ARBA00022989"/>
    </source>
</evidence>
<evidence type="ECO:0000256" key="1">
    <source>
        <dbReference type="ARBA" id="ARBA00004141"/>
    </source>
</evidence>
<dbReference type="PROSITE" id="PS50850">
    <property type="entry name" value="MFS"/>
    <property type="match status" value="1"/>
</dbReference>
<keyword evidence="3 7" id="KW-0813">Transport</keyword>
<feature type="transmembrane region" description="Helical" evidence="8">
    <location>
        <begin position="371"/>
        <end position="395"/>
    </location>
</feature>
<evidence type="ECO:0000256" key="2">
    <source>
        <dbReference type="ARBA" id="ARBA00010992"/>
    </source>
</evidence>
<dbReference type="Gene3D" id="1.20.1250.20">
    <property type="entry name" value="MFS general substrate transporter like domains"/>
    <property type="match status" value="1"/>
</dbReference>
<evidence type="ECO:0000256" key="8">
    <source>
        <dbReference type="SAM" id="Phobius"/>
    </source>
</evidence>
<reference evidence="10 11" key="1">
    <citation type="submission" date="2024-01" db="EMBL/GenBank/DDBJ databases">
        <authorList>
            <person name="Allen C."/>
            <person name="Tagirdzhanova G."/>
        </authorList>
    </citation>
    <scope>NUCLEOTIDE SEQUENCE [LARGE SCALE GENOMIC DNA]</scope>
</reference>
<dbReference type="InterPro" id="IPR020846">
    <property type="entry name" value="MFS_dom"/>
</dbReference>
<keyword evidence="6 8" id="KW-0472">Membrane</keyword>
<dbReference type="SUPFAM" id="SSF103473">
    <property type="entry name" value="MFS general substrate transporter"/>
    <property type="match status" value="1"/>
</dbReference>
<dbReference type="InterPro" id="IPR005828">
    <property type="entry name" value="MFS_sugar_transport-like"/>
</dbReference>
<feature type="transmembrane region" description="Helical" evidence="8">
    <location>
        <begin position="95"/>
        <end position="113"/>
    </location>
</feature>
<evidence type="ECO:0000256" key="7">
    <source>
        <dbReference type="RuleBase" id="RU003346"/>
    </source>
</evidence>
<comment type="subcellular location">
    <subcellularLocation>
        <location evidence="1">Membrane</location>
        <topology evidence="1">Multi-pass membrane protein</topology>
    </subcellularLocation>
</comment>
<feature type="transmembrane region" description="Helical" evidence="8">
    <location>
        <begin position="187"/>
        <end position="207"/>
    </location>
</feature>
<keyword evidence="5 8" id="KW-1133">Transmembrane helix</keyword>
<dbReference type="PRINTS" id="PR00171">
    <property type="entry name" value="SUGRTRNSPORT"/>
</dbReference>
<dbReference type="Pfam" id="PF00083">
    <property type="entry name" value="Sugar_tr"/>
    <property type="match status" value="1"/>
</dbReference>
<feature type="transmembrane region" description="Helical" evidence="8">
    <location>
        <begin position="297"/>
        <end position="324"/>
    </location>
</feature>
<evidence type="ECO:0000256" key="4">
    <source>
        <dbReference type="ARBA" id="ARBA00022692"/>
    </source>
</evidence>
<feature type="transmembrane region" description="Helical" evidence="8">
    <location>
        <begin position="407"/>
        <end position="430"/>
    </location>
</feature>
<evidence type="ECO:0000259" key="9">
    <source>
        <dbReference type="PROSITE" id="PS50850"/>
    </source>
</evidence>
<comment type="caution">
    <text evidence="10">The sequence shown here is derived from an EMBL/GenBank/DDBJ whole genome shotgun (WGS) entry which is preliminary data.</text>
</comment>
<proteinExistence type="inferred from homology"/>
<feature type="domain" description="Major facilitator superfamily (MFS) profile" evidence="9">
    <location>
        <begin position="18"/>
        <end position="464"/>
    </location>
</feature>
<keyword evidence="11" id="KW-1185">Reference proteome</keyword>